<evidence type="ECO:0000313" key="4">
    <source>
        <dbReference type="Proteomes" id="UP000319663"/>
    </source>
</evidence>
<proteinExistence type="predicted"/>
<feature type="region of interest" description="Disordered" evidence="1">
    <location>
        <begin position="370"/>
        <end position="392"/>
    </location>
</feature>
<name>A0A507R5P1_MONPU</name>
<feature type="region of interest" description="Disordered" evidence="1">
    <location>
        <begin position="228"/>
        <end position="257"/>
    </location>
</feature>
<accession>A0A507R5P1</accession>
<feature type="compositionally biased region" description="Polar residues" evidence="1">
    <location>
        <begin position="66"/>
        <end position="80"/>
    </location>
</feature>
<dbReference type="InterPro" id="IPR001005">
    <property type="entry name" value="SANT/Myb"/>
</dbReference>
<feature type="region of interest" description="Disordered" evidence="1">
    <location>
        <begin position="159"/>
        <end position="201"/>
    </location>
</feature>
<comment type="caution">
    <text evidence="3">The sequence shown here is derived from an EMBL/GenBank/DDBJ whole genome shotgun (WGS) entry which is preliminary data.</text>
</comment>
<sequence>MPISLDNINFCYQYPPPKPITTSRWKPYQVPPTPAHLPHETCLLPSKAGVSASTAPGWSGARDASQGPSISSDGSTTGVRSESDTGIEGMAPEELSSKVSEKGPETHQACDFFDKTATDISWSLSAPSARVAALEPTQIQISDGDSRTTVHHDPVAVEDVSQKQSDEQSSFSMQPPTSSDCGPDESEQEVPERTVGESQGQEAANYGAEYAGTKAVCTESFRYGTLGAEDQSAGTGGRDDRSAAASGPVQARLNRPPVGQSCRVSYHPQANIGGPKQLTSVVENSPLRQPDRQTIMMTENISSRTHYDCENSTDDWDSENGQVADGLIKGYPKLTSRPIHEPNERLAKRCRHLPVVETAAGCTSALAGDATREHLGPPQRLPDGSFPPTSSEAQEVFGRGILRIQPHGHRNVYVITFLPDVVQPASMSSTSEISCEKSSHFTGNLPVNPSNAPVAGSVLGAQTDLPIDPLILADEGPCDEEGLRRSFSLGDDPRPSETTYPYPDPPPVFSSAPDQQDSVVLWQGKDAPFISSPHDRHSVVAGNPSSSNHLGPAHGGRQSKSLKRKPHRLDGQRPKRARDPQTSTAEGNSLAALHTHFLSLPLDKRLQFLPRLLEGALPHHMPMPDLLTTGNGDARSPRRLTQPSDGSEPHRSFRKGMPWSLEETELLLRLRRDEQRPWSEVTMLFSDQFPGRSPGSIQIYWSTTLKKRAYLDCLSTS</sequence>
<dbReference type="SUPFAM" id="SSF46689">
    <property type="entry name" value="Homeodomain-like"/>
    <property type="match status" value="1"/>
</dbReference>
<organism evidence="3 4">
    <name type="scientific">Monascus purpureus</name>
    <name type="common">Red mold</name>
    <name type="synonym">Monascus anka</name>
    <dbReference type="NCBI Taxonomy" id="5098"/>
    <lineage>
        <taxon>Eukaryota</taxon>
        <taxon>Fungi</taxon>
        <taxon>Dikarya</taxon>
        <taxon>Ascomycota</taxon>
        <taxon>Pezizomycotina</taxon>
        <taxon>Eurotiomycetes</taxon>
        <taxon>Eurotiomycetidae</taxon>
        <taxon>Eurotiales</taxon>
        <taxon>Aspergillaceae</taxon>
        <taxon>Monascus</taxon>
    </lineage>
</organism>
<dbReference type="SMART" id="SM00717">
    <property type="entry name" value="SANT"/>
    <property type="match status" value="1"/>
</dbReference>
<evidence type="ECO:0000259" key="2">
    <source>
        <dbReference type="PROSITE" id="PS50090"/>
    </source>
</evidence>
<feature type="region of interest" description="Disordered" evidence="1">
    <location>
        <begin position="627"/>
        <end position="654"/>
    </location>
</feature>
<dbReference type="InterPro" id="IPR009057">
    <property type="entry name" value="Homeodomain-like_sf"/>
</dbReference>
<protein>
    <recommendedName>
        <fullName evidence="2">Myb-like domain-containing protein</fullName>
    </recommendedName>
</protein>
<evidence type="ECO:0000256" key="1">
    <source>
        <dbReference type="SAM" id="MobiDB-lite"/>
    </source>
</evidence>
<feature type="compositionally biased region" description="Polar residues" evidence="1">
    <location>
        <begin position="167"/>
        <end position="180"/>
    </location>
</feature>
<dbReference type="PROSITE" id="PS50090">
    <property type="entry name" value="MYB_LIKE"/>
    <property type="match status" value="1"/>
</dbReference>
<keyword evidence="4" id="KW-1185">Reference proteome</keyword>
<feature type="compositionally biased region" description="Basic and acidic residues" evidence="1">
    <location>
        <begin position="568"/>
        <end position="579"/>
    </location>
</feature>
<reference evidence="3 4" key="1">
    <citation type="submission" date="2019-06" db="EMBL/GenBank/DDBJ databases">
        <title>Wine fermentation using esterase from Monascus purpureus.</title>
        <authorList>
            <person name="Geng C."/>
            <person name="Zhang Y."/>
        </authorList>
    </citation>
    <scope>NUCLEOTIDE SEQUENCE [LARGE SCALE GENOMIC DNA]</scope>
    <source>
        <strain evidence="3">HQ1</strain>
    </source>
</reference>
<feature type="region of interest" description="Disordered" evidence="1">
    <location>
        <begin position="470"/>
        <end position="513"/>
    </location>
</feature>
<feature type="domain" description="Myb-like" evidence="2">
    <location>
        <begin position="651"/>
        <end position="705"/>
    </location>
</feature>
<feature type="region of interest" description="Disordered" evidence="1">
    <location>
        <begin position="53"/>
        <end position="106"/>
    </location>
</feature>
<dbReference type="STRING" id="5098.A0A507R5P1"/>
<gene>
    <name evidence="3" type="ORF">MPDQ_003042</name>
</gene>
<dbReference type="Gene3D" id="1.10.10.60">
    <property type="entry name" value="Homeodomain-like"/>
    <property type="match status" value="1"/>
</dbReference>
<dbReference type="EMBL" id="VIFY01000002">
    <property type="protein sequence ID" value="TQB77404.1"/>
    <property type="molecule type" value="Genomic_DNA"/>
</dbReference>
<dbReference type="AlphaFoldDB" id="A0A507R5P1"/>
<feature type="region of interest" description="Disordered" evidence="1">
    <location>
        <begin position="531"/>
        <end position="588"/>
    </location>
</feature>
<feature type="compositionally biased region" description="Basic and acidic residues" evidence="1">
    <location>
        <begin position="95"/>
        <end position="105"/>
    </location>
</feature>
<evidence type="ECO:0000313" key="3">
    <source>
        <dbReference type="EMBL" id="TQB77404.1"/>
    </source>
</evidence>
<dbReference type="Proteomes" id="UP000319663">
    <property type="component" value="Unassembled WGS sequence"/>
</dbReference>